<keyword evidence="3" id="KW-0791">Threonine biosynthesis</keyword>
<evidence type="ECO:0000256" key="2">
    <source>
        <dbReference type="ARBA" id="ARBA00022679"/>
    </source>
</evidence>
<dbReference type="PIRSF" id="PIRSF000676">
    <property type="entry name" value="Homoser_kin"/>
    <property type="match status" value="1"/>
</dbReference>
<keyword evidence="4" id="KW-0547">Nucleotide-binding</keyword>
<feature type="domain" description="GHMP kinase C-terminal" evidence="8">
    <location>
        <begin position="209"/>
        <end position="286"/>
    </location>
</feature>
<keyword evidence="5" id="KW-0418">Kinase</keyword>
<evidence type="ECO:0000256" key="6">
    <source>
        <dbReference type="ARBA" id="ARBA00022840"/>
    </source>
</evidence>
<evidence type="ECO:0000256" key="4">
    <source>
        <dbReference type="ARBA" id="ARBA00022741"/>
    </source>
</evidence>
<dbReference type="Gene3D" id="3.30.230.10">
    <property type="match status" value="1"/>
</dbReference>
<dbReference type="Pfam" id="PF00288">
    <property type="entry name" value="GHMP_kinases_N"/>
    <property type="match status" value="1"/>
</dbReference>
<dbReference type="InterPro" id="IPR000870">
    <property type="entry name" value="Homoserine_kinase"/>
</dbReference>
<protein>
    <recommendedName>
        <fullName evidence="10">Homoserine kinase</fullName>
    </recommendedName>
</protein>
<reference evidence="9" key="1">
    <citation type="submission" date="2018-05" db="EMBL/GenBank/DDBJ databases">
        <authorList>
            <person name="Lanie J.A."/>
            <person name="Ng W.-L."/>
            <person name="Kazmierczak K.M."/>
            <person name="Andrzejewski T.M."/>
            <person name="Davidsen T.M."/>
            <person name="Wayne K.J."/>
            <person name="Tettelin H."/>
            <person name="Glass J.I."/>
            <person name="Rusch D."/>
            <person name="Podicherti R."/>
            <person name="Tsui H.-C.T."/>
            <person name="Winkler M.E."/>
        </authorList>
    </citation>
    <scope>NUCLEOTIDE SEQUENCE</scope>
</reference>
<dbReference type="PANTHER" id="PTHR20861">
    <property type="entry name" value="HOMOSERINE/4-DIPHOSPHOCYTIDYL-2-C-METHYL-D-ERYTHRITOL KINASE"/>
    <property type="match status" value="1"/>
</dbReference>
<dbReference type="SUPFAM" id="SSF54211">
    <property type="entry name" value="Ribosomal protein S5 domain 2-like"/>
    <property type="match status" value="1"/>
</dbReference>
<dbReference type="InterPro" id="IPR036554">
    <property type="entry name" value="GHMP_kinase_C_sf"/>
</dbReference>
<dbReference type="PANTHER" id="PTHR20861:SF1">
    <property type="entry name" value="HOMOSERINE KINASE"/>
    <property type="match status" value="1"/>
</dbReference>
<dbReference type="InterPro" id="IPR013750">
    <property type="entry name" value="GHMP_kinase_C_dom"/>
</dbReference>
<keyword evidence="1" id="KW-0028">Amino-acid biosynthesis</keyword>
<dbReference type="EMBL" id="UINC01079936">
    <property type="protein sequence ID" value="SVC22414.1"/>
    <property type="molecule type" value="Genomic_DNA"/>
</dbReference>
<keyword evidence="6" id="KW-0067">ATP-binding</keyword>
<proteinExistence type="inferred from homology"/>
<feature type="domain" description="GHMP kinase N-terminal" evidence="7">
    <location>
        <begin position="66"/>
        <end position="148"/>
    </location>
</feature>
<dbReference type="GO" id="GO:0005524">
    <property type="term" value="F:ATP binding"/>
    <property type="evidence" value="ECO:0007669"/>
    <property type="project" value="UniProtKB-KW"/>
</dbReference>
<name>A0A382KBT3_9ZZZZ</name>
<evidence type="ECO:0000259" key="8">
    <source>
        <dbReference type="Pfam" id="PF08544"/>
    </source>
</evidence>
<organism evidence="9">
    <name type="scientific">marine metagenome</name>
    <dbReference type="NCBI Taxonomy" id="408172"/>
    <lineage>
        <taxon>unclassified sequences</taxon>
        <taxon>metagenomes</taxon>
        <taxon>ecological metagenomes</taxon>
    </lineage>
</organism>
<dbReference type="NCBIfam" id="TIGR00191">
    <property type="entry name" value="thrB"/>
    <property type="match status" value="1"/>
</dbReference>
<dbReference type="NCBIfam" id="NF002288">
    <property type="entry name" value="PRK01212.1-4"/>
    <property type="match status" value="1"/>
</dbReference>
<dbReference type="PRINTS" id="PR00958">
    <property type="entry name" value="HOMSERKINASE"/>
</dbReference>
<evidence type="ECO:0008006" key="10">
    <source>
        <dbReference type="Google" id="ProtNLM"/>
    </source>
</evidence>
<evidence type="ECO:0000313" key="9">
    <source>
        <dbReference type="EMBL" id="SVC22414.1"/>
    </source>
</evidence>
<dbReference type="InterPro" id="IPR020568">
    <property type="entry name" value="Ribosomal_Su5_D2-typ_SF"/>
</dbReference>
<dbReference type="Pfam" id="PF08544">
    <property type="entry name" value="GHMP_kinases_C"/>
    <property type="match status" value="1"/>
</dbReference>
<dbReference type="InterPro" id="IPR014721">
    <property type="entry name" value="Ribsml_uS5_D2-typ_fold_subgr"/>
</dbReference>
<accession>A0A382KBT3</accession>
<evidence type="ECO:0000256" key="5">
    <source>
        <dbReference type="ARBA" id="ARBA00022777"/>
    </source>
</evidence>
<dbReference type="SUPFAM" id="SSF55060">
    <property type="entry name" value="GHMP Kinase, C-terminal domain"/>
    <property type="match status" value="1"/>
</dbReference>
<feature type="non-terminal residue" evidence="9">
    <location>
        <position position="305"/>
    </location>
</feature>
<dbReference type="HAMAP" id="MF_00384">
    <property type="entry name" value="Homoser_kinase"/>
    <property type="match status" value="1"/>
</dbReference>
<keyword evidence="2" id="KW-0808">Transferase</keyword>
<evidence type="ECO:0000256" key="3">
    <source>
        <dbReference type="ARBA" id="ARBA00022697"/>
    </source>
</evidence>
<dbReference type="AlphaFoldDB" id="A0A382KBT3"/>
<dbReference type="GO" id="GO:0004413">
    <property type="term" value="F:homoserine kinase activity"/>
    <property type="evidence" value="ECO:0007669"/>
    <property type="project" value="InterPro"/>
</dbReference>
<dbReference type="InterPro" id="IPR006204">
    <property type="entry name" value="GHMP_kinase_N_dom"/>
</dbReference>
<sequence length="305" mass="32971">MINEIRIFSPATVSNVACGFDVLGFALESIGDEMIVRKTVQKGLTINNVSGFDLPLDIKKNVATVSAAELIEKLKPDCGFEIEFIKKIKPGSGIGSSGASAAGSVYAINKLMGDPFTMGDLIKFAMKDMQEDGMFEHPDNIAPALMGGFVLVKSISPLEIIKIPSPNDLYCTIVHPKIEVKTSYSRSILPNDVSLEDATKQLANFGSLIHGLHTNDYDLIKSSLNDHLIERHRSKLIPKFQEIKSECLSNGALGCSISGSGPSIFALSRGIDSAKHVEESINRVYSGSGLEFSTYVSKINDRGVE</sequence>
<gene>
    <name evidence="9" type="ORF">METZ01_LOCUS275268</name>
</gene>
<evidence type="ECO:0000259" key="7">
    <source>
        <dbReference type="Pfam" id="PF00288"/>
    </source>
</evidence>
<evidence type="ECO:0000256" key="1">
    <source>
        <dbReference type="ARBA" id="ARBA00022605"/>
    </source>
</evidence>
<dbReference type="Gene3D" id="3.30.70.890">
    <property type="entry name" value="GHMP kinase, C-terminal domain"/>
    <property type="match status" value="1"/>
</dbReference>
<dbReference type="GO" id="GO:0009088">
    <property type="term" value="P:threonine biosynthetic process"/>
    <property type="evidence" value="ECO:0007669"/>
    <property type="project" value="UniProtKB-KW"/>
</dbReference>